<evidence type="ECO:0000256" key="2">
    <source>
        <dbReference type="ARBA" id="ARBA00022771"/>
    </source>
</evidence>
<dbReference type="NCBIfam" id="TIGR02890">
    <property type="entry name" value="bacill_yteA"/>
    <property type="match status" value="1"/>
</dbReference>
<feature type="domain" description="Zinc finger DksA/TraR C4-type" evidence="5">
    <location>
        <begin position="88"/>
        <end position="116"/>
    </location>
</feature>
<evidence type="ECO:0000259" key="5">
    <source>
        <dbReference type="Pfam" id="PF01258"/>
    </source>
</evidence>
<keyword evidence="2" id="KW-0863">Zinc-finger</keyword>
<dbReference type="RefSeq" id="WP_061805189.1">
    <property type="nucleotide sequence ID" value="NZ_FOXX01000003.1"/>
</dbReference>
<accession>A0A1I5YVU0</accession>
<evidence type="ECO:0000256" key="1">
    <source>
        <dbReference type="ARBA" id="ARBA00022723"/>
    </source>
</evidence>
<evidence type="ECO:0000256" key="3">
    <source>
        <dbReference type="ARBA" id="ARBA00022833"/>
    </source>
</evidence>
<dbReference type="Pfam" id="PF01258">
    <property type="entry name" value="zf-dskA_traR"/>
    <property type="match status" value="1"/>
</dbReference>
<dbReference type="PANTHER" id="PTHR33823">
    <property type="entry name" value="RNA POLYMERASE-BINDING TRANSCRIPTION FACTOR DKSA-RELATED"/>
    <property type="match status" value="1"/>
</dbReference>
<dbReference type="InterPro" id="IPR014240">
    <property type="entry name" value="YteA"/>
</dbReference>
<protein>
    <submittedName>
        <fullName evidence="6">Transcriptional regulator, TraR/DksA family</fullName>
    </submittedName>
</protein>
<dbReference type="Proteomes" id="UP000182762">
    <property type="component" value="Unassembled WGS sequence"/>
</dbReference>
<name>A0A1I5YVU0_9BACI</name>
<evidence type="ECO:0000313" key="7">
    <source>
        <dbReference type="Proteomes" id="UP000182762"/>
    </source>
</evidence>
<dbReference type="EMBL" id="FOXX01000003">
    <property type="protein sequence ID" value="SFQ47947.1"/>
    <property type="molecule type" value="Genomic_DNA"/>
</dbReference>
<keyword evidence="1" id="KW-0479">Metal-binding</keyword>
<keyword evidence="7" id="KW-1185">Reference proteome</keyword>
<evidence type="ECO:0000256" key="4">
    <source>
        <dbReference type="PROSITE-ProRule" id="PRU00510"/>
    </source>
</evidence>
<keyword evidence="3" id="KW-0862">Zinc</keyword>
<organism evidence="6 7">
    <name type="scientific">Priestia endophytica DSM 13796</name>
    <dbReference type="NCBI Taxonomy" id="1121089"/>
    <lineage>
        <taxon>Bacteria</taxon>
        <taxon>Bacillati</taxon>
        <taxon>Bacillota</taxon>
        <taxon>Bacilli</taxon>
        <taxon>Bacillales</taxon>
        <taxon>Bacillaceae</taxon>
        <taxon>Priestia</taxon>
    </lineage>
</organism>
<dbReference type="Gene3D" id="1.20.120.910">
    <property type="entry name" value="DksA, coiled-coil domain"/>
    <property type="match status" value="1"/>
</dbReference>
<dbReference type="GeneID" id="93710283"/>
<dbReference type="SUPFAM" id="SSF109635">
    <property type="entry name" value="DnaK suppressor protein DksA, alpha-hairpin domain"/>
    <property type="match status" value="1"/>
</dbReference>
<dbReference type="InterPro" id="IPR000962">
    <property type="entry name" value="Znf_DskA_TraR"/>
</dbReference>
<dbReference type="InterPro" id="IPR037187">
    <property type="entry name" value="DnaK_N"/>
</dbReference>
<dbReference type="PANTHER" id="PTHR33823:SF4">
    <property type="entry name" value="GENERAL STRESS PROTEIN 16O"/>
    <property type="match status" value="1"/>
</dbReference>
<sequence>MLTSRQLSEFKNQLLERKKELSVHFEDNDHFNLQRSLRDSTAELSLYDNHPGDLATEEYEREKDVALNENFRAEYEGVERALEAISKGTYGICEVCQEQIPVERLEALPTARYCVEHAPDQFVSHGRPIEEDVLMPPFGQYDLDDKFENVAYDAEDSWQDASSYGTSESPADFYDPPEDYQNTYIESDENYGYVEDYENFVGVDIDGKNITIFPNKEHEEYENVLDEEGIMTEFGDLEPYEKDPYTED</sequence>
<comment type="caution">
    <text evidence="6">The sequence shown here is derived from an EMBL/GenBank/DDBJ whole genome shotgun (WGS) entry which is preliminary data.</text>
</comment>
<dbReference type="SUPFAM" id="SSF57716">
    <property type="entry name" value="Glucocorticoid receptor-like (DNA-binding domain)"/>
    <property type="match status" value="1"/>
</dbReference>
<reference evidence="6 7" key="1">
    <citation type="submission" date="2016-10" db="EMBL/GenBank/DDBJ databases">
        <authorList>
            <person name="Varghese N."/>
            <person name="Submissions S."/>
        </authorList>
    </citation>
    <scope>NUCLEOTIDE SEQUENCE [LARGE SCALE GENOMIC DNA]</scope>
    <source>
        <strain evidence="6 7">DSM 13796</strain>
    </source>
</reference>
<evidence type="ECO:0000313" key="6">
    <source>
        <dbReference type="EMBL" id="SFQ47947.1"/>
    </source>
</evidence>
<proteinExistence type="predicted"/>
<gene>
    <name evidence="6" type="ORF">SAMN02745910_01583</name>
</gene>
<dbReference type="PROSITE" id="PS51128">
    <property type="entry name" value="ZF_DKSA_2"/>
    <property type="match status" value="1"/>
</dbReference>
<feature type="zinc finger region" description="dksA C4-type" evidence="4">
    <location>
        <begin position="93"/>
        <end position="117"/>
    </location>
</feature>